<dbReference type="InterPro" id="IPR002100">
    <property type="entry name" value="TF_MADSbox"/>
</dbReference>
<feature type="domain" description="MADS-box" evidence="6">
    <location>
        <begin position="1"/>
        <end position="61"/>
    </location>
</feature>
<dbReference type="Proteomes" id="UP000663699">
    <property type="component" value="Chromosome 2"/>
</dbReference>
<evidence type="ECO:0000256" key="2">
    <source>
        <dbReference type="ARBA" id="ARBA00023015"/>
    </source>
</evidence>
<dbReference type="SMART" id="SM00432">
    <property type="entry name" value="MADS"/>
    <property type="match status" value="1"/>
</dbReference>
<dbReference type="SUPFAM" id="SSF55455">
    <property type="entry name" value="SRF-like"/>
    <property type="match status" value="1"/>
</dbReference>
<evidence type="ECO:0000256" key="1">
    <source>
        <dbReference type="ARBA" id="ARBA00004123"/>
    </source>
</evidence>
<evidence type="ECO:0000313" key="8">
    <source>
        <dbReference type="Proteomes" id="UP000663699"/>
    </source>
</evidence>
<dbReference type="Gene3D" id="3.40.1810.10">
    <property type="entry name" value="Transcription factor, MADS-box"/>
    <property type="match status" value="1"/>
</dbReference>
<evidence type="ECO:0000256" key="3">
    <source>
        <dbReference type="ARBA" id="ARBA00023125"/>
    </source>
</evidence>
<sequence length="221" mass="25078">MGKKKIQIKKIMDPKTQITTFSRRRNGLLKKAHELSVLCGVEVAILIFDEKNKCHVYCSNEEENAAETLMHKYINKRFRTERSKKQAELVGLECQLDGAVVGKEGYNLSDGNDNVAVVQTYQVVANNNANKDASLPFTSEDCLDKIEGLYIRSKRTYHIHTESSKKGLEAECKGSDPYYFGQRSVPDFRLLSSFENISQNTAPMVHDNLTNSICNYSDHKF</sequence>
<keyword evidence="2" id="KW-0805">Transcription regulation</keyword>
<evidence type="ECO:0000256" key="4">
    <source>
        <dbReference type="ARBA" id="ARBA00023163"/>
    </source>
</evidence>
<protein>
    <recommendedName>
        <fullName evidence="6">MADS-box domain-containing protein</fullName>
    </recommendedName>
</protein>
<name>A0A899FRK0_9ASCO</name>
<dbReference type="OrthoDB" id="1898716at2759"/>
<keyword evidence="8" id="KW-1185">Reference proteome</keyword>
<dbReference type="PRINTS" id="PR00404">
    <property type="entry name" value="MADSDOMAIN"/>
</dbReference>
<proteinExistence type="predicted"/>
<dbReference type="PROSITE" id="PS50066">
    <property type="entry name" value="MADS_BOX_2"/>
    <property type="match status" value="1"/>
</dbReference>
<comment type="subcellular location">
    <subcellularLocation>
        <location evidence="1">Nucleus</location>
    </subcellularLocation>
</comment>
<dbReference type="AlphaFoldDB" id="A0A899FRK0"/>
<dbReference type="InterPro" id="IPR036879">
    <property type="entry name" value="TF_MADSbox_sf"/>
</dbReference>
<keyword evidence="3" id="KW-0238">DNA-binding</keyword>
<dbReference type="CDD" id="cd00120">
    <property type="entry name" value="MADS"/>
    <property type="match status" value="1"/>
</dbReference>
<dbReference type="GO" id="GO:0045944">
    <property type="term" value="P:positive regulation of transcription by RNA polymerase II"/>
    <property type="evidence" value="ECO:0007669"/>
    <property type="project" value="UniProtKB-ARBA"/>
</dbReference>
<accession>A0A899FRK0</accession>
<dbReference type="EMBL" id="CP054533">
    <property type="protein sequence ID" value="QSL64411.1"/>
    <property type="molecule type" value="Genomic_DNA"/>
</dbReference>
<reference evidence="7" key="1">
    <citation type="submission" date="2020-06" db="EMBL/GenBank/DDBJ databases">
        <title>Genomes of multiple members of Pneumocystis genus reveal paths to human pathogen Pneumocystis jirovecii.</title>
        <authorList>
            <person name="Cisse O.H."/>
            <person name="Ma L."/>
            <person name="Dekker J."/>
            <person name="Khil P."/>
            <person name="Jo J."/>
            <person name="Brenchley J."/>
            <person name="Blair R."/>
            <person name="Pahar B."/>
            <person name="Chabe M."/>
            <person name="Van Rompay K.A."/>
            <person name="Keesler R."/>
            <person name="Sukura A."/>
            <person name="Hirsch V."/>
            <person name="Kutty G."/>
            <person name="Liu Y."/>
            <person name="Peng L."/>
            <person name="Chen J."/>
            <person name="Song J."/>
            <person name="Weissenbacher-Lang C."/>
            <person name="Xu J."/>
            <person name="Upham N.S."/>
            <person name="Stajich J.E."/>
            <person name="Cuomo C.A."/>
            <person name="Cushion M.T."/>
            <person name="Kovacs J.A."/>
        </authorList>
    </citation>
    <scope>NUCLEOTIDE SEQUENCE</scope>
    <source>
        <strain evidence="7">2A</strain>
    </source>
</reference>
<dbReference type="Pfam" id="PF00319">
    <property type="entry name" value="SRF-TF"/>
    <property type="match status" value="1"/>
</dbReference>
<dbReference type="PANTHER" id="PTHR48019">
    <property type="entry name" value="SERUM RESPONSE FACTOR HOMOLOG"/>
    <property type="match status" value="1"/>
</dbReference>
<gene>
    <name evidence="7" type="ORF">MERGE_001712</name>
</gene>
<dbReference type="GO" id="GO:0046983">
    <property type="term" value="F:protein dimerization activity"/>
    <property type="evidence" value="ECO:0007669"/>
    <property type="project" value="InterPro"/>
</dbReference>
<organism evidence="7 8">
    <name type="scientific">Pneumocystis wakefieldiae</name>
    <dbReference type="NCBI Taxonomy" id="38082"/>
    <lineage>
        <taxon>Eukaryota</taxon>
        <taxon>Fungi</taxon>
        <taxon>Dikarya</taxon>
        <taxon>Ascomycota</taxon>
        <taxon>Taphrinomycotina</taxon>
        <taxon>Pneumocystomycetes</taxon>
        <taxon>Pneumocystaceae</taxon>
        <taxon>Pneumocystis</taxon>
    </lineage>
</organism>
<dbReference type="InterPro" id="IPR050142">
    <property type="entry name" value="MADS-box/MEF2_TF"/>
</dbReference>
<evidence type="ECO:0000256" key="5">
    <source>
        <dbReference type="ARBA" id="ARBA00023242"/>
    </source>
</evidence>
<evidence type="ECO:0000259" key="6">
    <source>
        <dbReference type="PROSITE" id="PS50066"/>
    </source>
</evidence>
<keyword evidence="4" id="KW-0804">Transcription</keyword>
<dbReference type="GO" id="GO:0005634">
    <property type="term" value="C:nucleus"/>
    <property type="evidence" value="ECO:0007669"/>
    <property type="project" value="UniProtKB-SubCell"/>
</dbReference>
<keyword evidence="5" id="KW-0539">Nucleus</keyword>
<dbReference type="GO" id="GO:0003677">
    <property type="term" value="F:DNA binding"/>
    <property type="evidence" value="ECO:0007669"/>
    <property type="project" value="UniProtKB-KW"/>
</dbReference>
<evidence type="ECO:0000313" key="7">
    <source>
        <dbReference type="EMBL" id="QSL64411.1"/>
    </source>
</evidence>